<reference evidence="2 3" key="1">
    <citation type="journal article" date="2016" name="Nat. Commun.">
        <title>Thousands of microbial genomes shed light on interconnected biogeochemical processes in an aquifer system.</title>
        <authorList>
            <person name="Anantharaman K."/>
            <person name="Brown C.T."/>
            <person name="Hug L.A."/>
            <person name="Sharon I."/>
            <person name="Castelle C.J."/>
            <person name="Probst A.J."/>
            <person name="Thomas B.C."/>
            <person name="Singh A."/>
            <person name="Wilkins M.J."/>
            <person name="Karaoz U."/>
            <person name="Brodie E.L."/>
            <person name="Williams K.H."/>
            <person name="Hubbard S.S."/>
            <person name="Banfield J.F."/>
        </authorList>
    </citation>
    <scope>NUCLEOTIDE SEQUENCE [LARGE SCALE GENOMIC DNA]</scope>
</reference>
<feature type="transmembrane region" description="Helical" evidence="1">
    <location>
        <begin position="202"/>
        <end position="218"/>
    </location>
</feature>
<dbReference type="Pfam" id="PF01066">
    <property type="entry name" value="CDP-OH_P_transf"/>
    <property type="match status" value="1"/>
</dbReference>
<dbReference type="InterPro" id="IPR043130">
    <property type="entry name" value="CDP-OH_PTrfase_TM_dom"/>
</dbReference>
<name>A0A1G2SC40_9BACT</name>
<evidence type="ECO:0000256" key="1">
    <source>
        <dbReference type="SAM" id="Phobius"/>
    </source>
</evidence>
<dbReference type="Gene3D" id="1.20.120.1760">
    <property type="match status" value="1"/>
</dbReference>
<comment type="caution">
    <text evidence="2">The sequence shown here is derived from an EMBL/GenBank/DDBJ whole genome shotgun (WGS) entry which is preliminary data.</text>
</comment>
<dbReference type="GO" id="GO:0016780">
    <property type="term" value="F:phosphotransferase activity, for other substituted phosphate groups"/>
    <property type="evidence" value="ECO:0007669"/>
    <property type="project" value="InterPro"/>
</dbReference>
<sequence length="235" mass="27411">MKINNMNDTNSKKTEYVSSDDKKEGKWFLREIEDRFRNKIVPHIPKCIETYHLTYMTIVWSVSIVIFGWFAKENINWMWLVSLMIFLQYITDLFDGAIGRYRNTGLIKWGYYMDHFLDYLFLVSVIAAYYLLFPANFGLLFIGILVFAIAPLVSVFLASSVSDKMNISFMNFGPTEGRLLLIFLNTLLIIFGVNLAQKVLPYIFIGEIILISLMVYKTQKQLWKVDMAIKNQKVS</sequence>
<feature type="transmembrane region" description="Helical" evidence="1">
    <location>
        <begin position="179"/>
        <end position="196"/>
    </location>
</feature>
<protein>
    <recommendedName>
        <fullName evidence="4">CDP-alcohol phosphatidyltransferase</fullName>
    </recommendedName>
</protein>
<evidence type="ECO:0000313" key="2">
    <source>
        <dbReference type="EMBL" id="OHA82580.1"/>
    </source>
</evidence>
<dbReference type="InterPro" id="IPR000462">
    <property type="entry name" value="CDP-OH_P_trans"/>
</dbReference>
<gene>
    <name evidence="2" type="ORF">A3B07_01445</name>
</gene>
<accession>A0A1G2SC40</accession>
<dbReference type="AlphaFoldDB" id="A0A1G2SC40"/>
<feature type="transmembrane region" description="Helical" evidence="1">
    <location>
        <begin position="77"/>
        <end position="95"/>
    </location>
</feature>
<proteinExistence type="predicted"/>
<evidence type="ECO:0008006" key="4">
    <source>
        <dbReference type="Google" id="ProtNLM"/>
    </source>
</evidence>
<keyword evidence="1" id="KW-1133">Transmembrane helix</keyword>
<dbReference type="Proteomes" id="UP000178817">
    <property type="component" value="Unassembled WGS sequence"/>
</dbReference>
<organism evidence="2 3">
    <name type="scientific">Candidatus Yonathbacteria bacterium RIFCSPLOWO2_01_FULL_43_27</name>
    <dbReference type="NCBI Taxonomy" id="1802726"/>
    <lineage>
        <taxon>Bacteria</taxon>
        <taxon>Candidatus Yonathiibacteriota</taxon>
    </lineage>
</organism>
<dbReference type="GO" id="GO:0016020">
    <property type="term" value="C:membrane"/>
    <property type="evidence" value="ECO:0007669"/>
    <property type="project" value="InterPro"/>
</dbReference>
<evidence type="ECO:0000313" key="3">
    <source>
        <dbReference type="Proteomes" id="UP000178817"/>
    </source>
</evidence>
<keyword evidence="1" id="KW-0812">Transmembrane</keyword>
<feature type="transmembrane region" description="Helical" evidence="1">
    <location>
        <begin position="116"/>
        <end position="133"/>
    </location>
</feature>
<dbReference type="GO" id="GO:0008654">
    <property type="term" value="P:phospholipid biosynthetic process"/>
    <property type="evidence" value="ECO:0007669"/>
    <property type="project" value="InterPro"/>
</dbReference>
<feature type="transmembrane region" description="Helical" evidence="1">
    <location>
        <begin position="53"/>
        <end position="71"/>
    </location>
</feature>
<feature type="transmembrane region" description="Helical" evidence="1">
    <location>
        <begin position="139"/>
        <end position="158"/>
    </location>
</feature>
<keyword evidence="1" id="KW-0472">Membrane</keyword>
<dbReference type="EMBL" id="MHUV01000005">
    <property type="protein sequence ID" value="OHA82580.1"/>
    <property type="molecule type" value="Genomic_DNA"/>
</dbReference>